<dbReference type="EMBL" id="CP003169">
    <property type="protein sequence ID" value="AEV76656.1"/>
    <property type="molecule type" value="Genomic_DNA"/>
</dbReference>
<keyword evidence="3" id="KW-1185">Reference proteome</keyword>
<sequence>MEIGLVLPHTGPSASATFIRDFAQAAEEHEFSRLWAVDHLVLPFQVTSLYVLGREPSPIAAGWLSENLAPNYEMMTTLAWVAGQTTTIGLGTSIAVLPLRNPVANARQLATLDALSGGRLTYGVGVGWLREEAIAMGVPWDRRGARTEEHITLLRTLWCASDPYVEFHGQFYDFAPMDPRPQPVQRPIPILVGGHSHRAIDRAARIGDGWIAAPMSVNRLTELVTKLSRAAESHGRSQDSLYTVASTRYSDTPSFAETCSAVRQLGIDHLQVVIPDREPSLVIDRVPEIAALAGQ</sequence>
<gene>
    <name evidence="2" type="ordered locus">MycrhN_6196</name>
</gene>
<evidence type="ECO:0000313" key="2">
    <source>
        <dbReference type="EMBL" id="AEV76656.1"/>
    </source>
</evidence>
<name>G8RTU3_MYCRN</name>
<dbReference type="InterPro" id="IPR036661">
    <property type="entry name" value="Luciferase-like_sf"/>
</dbReference>
<evidence type="ECO:0000259" key="1">
    <source>
        <dbReference type="Pfam" id="PF00296"/>
    </source>
</evidence>
<protein>
    <submittedName>
        <fullName evidence="2">Putative F420-dependent oxidoreductase, Rv2161c family</fullName>
    </submittedName>
</protein>
<dbReference type="PANTHER" id="PTHR30011">
    <property type="entry name" value="ALKANESULFONATE MONOOXYGENASE-RELATED"/>
    <property type="match status" value="1"/>
</dbReference>
<dbReference type="Pfam" id="PF00296">
    <property type="entry name" value="Bac_luciferase"/>
    <property type="match status" value="1"/>
</dbReference>
<dbReference type="STRING" id="710685.MycrhN_6196"/>
<dbReference type="InterPro" id="IPR051260">
    <property type="entry name" value="Diverse_substr_monoxygenases"/>
</dbReference>
<evidence type="ECO:0000313" key="3">
    <source>
        <dbReference type="Proteomes" id="UP000005442"/>
    </source>
</evidence>
<dbReference type="RefSeq" id="WP_014214393.1">
    <property type="nucleotide sequence ID" value="NC_016604.1"/>
</dbReference>
<dbReference type="SUPFAM" id="SSF51679">
    <property type="entry name" value="Bacterial luciferase-like"/>
    <property type="match status" value="1"/>
</dbReference>
<feature type="domain" description="Luciferase-like" evidence="1">
    <location>
        <begin position="5"/>
        <end position="248"/>
    </location>
</feature>
<dbReference type="Gene3D" id="3.20.20.30">
    <property type="entry name" value="Luciferase-like domain"/>
    <property type="match status" value="1"/>
</dbReference>
<dbReference type="Proteomes" id="UP000005442">
    <property type="component" value="Chromosome"/>
</dbReference>
<dbReference type="eggNOG" id="COG2141">
    <property type="taxonomic scope" value="Bacteria"/>
</dbReference>
<accession>G8RTU3</accession>
<dbReference type="PATRIC" id="fig|710685.3.peg.6221"/>
<proteinExistence type="predicted"/>
<dbReference type="KEGG" id="mrh:MycrhN_6196"/>
<reference evidence="2 3" key="1">
    <citation type="submission" date="2011-12" db="EMBL/GenBank/DDBJ databases">
        <title>Complete sequence of Mycobacterium rhodesiae NBB3.</title>
        <authorList>
            <consortium name="US DOE Joint Genome Institute"/>
            <person name="Lucas S."/>
            <person name="Han J."/>
            <person name="Lapidus A."/>
            <person name="Cheng J.-F."/>
            <person name="Goodwin L."/>
            <person name="Pitluck S."/>
            <person name="Peters L."/>
            <person name="Mikhailova N."/>
            <person name="Gu W."/>
            <person name="Detter J.C."/>
            <person name="Han C."/>
            <person name="Tapia R."/>
            <person name="Land M."/>
            <person name="Hauser L."/>
            <person name="Kyrpides N."/>
            <person name="Ivanova N."/>
            <person name="Pagani I."/>
            <person name="Mattes T."/>
            <person name="Holmes A."/>
            <person name="Rutledge P."/>
            <person name="Paulsen I."/>
            <person name="Coleman N."/>
            <person name="Woyke T."/>
        </authorList>
    </citation>
    <scope>NUCLEOTIDE SEQUENCE [LARGE SCALE GENOMIC DNA]</scope>
    <source>
        <strain evidence="2 3">NBB3</strain>
    </source>
</reference>
<dbReference type="NCBIfam" id="TIGR03619">
    <property type="entry name" value="F420_Rv2161c"/>
    <property type="match status" value="1"/>
</dbReference>
<dbReference type="HOGENOM" id="CLU_027853_7_1_11"/>
<dbReference type="InterPro" id="IPR011251">
    <property type="entry name" value="Luciferase-like_dom"/>
</dbReference>
<dbReference type="GO" id="GO:0016705">
    <property type="term" value="F:oxidoreductase activity, acting on paired donors, with incorporation or reduction of molecular oxygen"/>
    <property type="evidence" value="ECO:0007669"/>
    <property type="project" value="InterPro"/>
</dbReference>
<dbReference type="AlphaFoldDB" id="G8RTU3"/>
<dbReference type="OrthoDB" id="3206024at2"/>
<organism evidence="2 3">
    <name type="scientific">Mycolicibacterium rhodesiae (strain NBB3)</name>
    <name type="common">Mycobacterium rhodesiae</name>
    <dbReference type="NCBI Taxonomy" id="710685"/>
    <lineage>
        <taxon>Bacteria</taxon>
        <taxon>Bacillati</taxon>
        <taxon>Actinomycetota</taxon>
        <taxon>Actinomycetes</taxon>
        <taxon>Mycobacteriales</taxon>
        <taxon>Mycobacteriaceae</taxon>
        <taxon>Mycolicibacterium</taxon>
    </lineage>
</organism>
<dbReference type="InterPro" id="IPR019921">
    <property type="entry name" value="Lucif-like_OxRdtase_Rv2161c"/>
</dbReference>
<dbReference type="PANTHER" id="PTHR30011:SF32">
    <property type="entry name" value="CONSERVED PROTEIN"/>
    <property type="match status" value="1"/>
</dbReference>